<dbReference type="STRING" id="1081104.A0A168D2Y6"/>
<dbReference type="OrthoDB" id="2283785at2759"/>
<evidence type="ECO:0000313" key="2">
    <source>
        <dbReference type="Proteomes" id="UP000076744"/>
    </source>
</evidence>
<organism evidence="1 2">
    <name type="scientific">Cordyceps fumosorosea (strain ARSEF 2679)</name>
    <name type="common">Isaria fumosorosea</name>
    <dbReference type="NCBI Taxonomy" id="1081104"/>
    <lineage>
        <taxon>Eukaryota</taxon>
        <taxon>Fungi</taxon>
        <taxon>Dikarya</taxon>
        <taxon>Ascomycota</taxon>
        <taxon>Pezizomycotina</taxon>
        <taxon>Sordariomycetes</taxon>
        <taxon>Hypocreomycetidae</taxon>
        <taxon>Hypocreales</taxon>
        <taxon>Cordycipitaceae</taxon>
        <taxon>Cordyceps</taxon>
    </lineage>
</organism>
<keyword evidence="2" id="KW-1185">Reference proteome</keyword>
<protein>
    <submittedName>
        <fullName evidence="1">Arrestin</fullName>
    </submittedName>
</protein>
<gene>
    <name evidence="1" type="ORF">ISF_01179</name>
</gene>
<dbReference type="EMBL" id="AZHB01000002">
    <property type="protein sequence ID" value="OAA72106.1"/>
    <property type="molecule type" value="Genomic_DNA"/>
</dbReference>
<dbReference type="Proteomes" id="UP000076744">
    <property type="component" value="Unassembled WGS sequence"/>
</dbReference>
<sequence length="435" mass="46727">MAGNPSTRRLREPRQALQVTISIDDSSRNEPQVYTTGSLISGRAIIRSDIDAYCEDAEILLLGLAGTRLELTRHKPTRALSPFLKMYMMTEAGDGGILELESPFPGPIAAGETISIPFRFVVPQYLLEGSCRHPCASHAVWERHSHLPPTLDGASDIEEHEFLARGRIQYYVEMRLRCYDDDVGSGAGCGMSKVVAGRQVVTILPALPELPPLPLDSVAPGSFLPSKSVVVRRNLVQRAGRLAVSSAQPPAMMLDPSGRSSPCSVVRMDLDFRPGDCSARPPPSRLVVSGTALGTTHLCAEPSELLPELSGEFGGGGGGKSPTTVQYSSTCELFPRTPLKPAWRWSQDPTDGGGGGGGGCYRAQLEMPLLLPACQRKPILPTFYSCLISQTYILEVKISLGCATSDLSLTLPLQIGVCSTDFSPSLTPATLDSRY</sequence>
<dbReference type="RefSeq" id="XP_018707552.1">
    <property type="nucleotide sequence ID" value="XM_018844786.1"/>
</dbReference>
<reference evidence="1 2" key="1">
    <citation type="journal article" date="2016" name="Genome Biol. Evol.">
        <title>Divergent and convergent evolution of fungal pathogenicity.</title>
        <authorList>
            <person name="Shang Y."/>
            <person name="Xiao G."/>
            <person name="Zheng P."/>
            <person name="Cen K."/>
            <person name="Zhan S."/>
            <person name="Wang C."/>
        </authorList>
    </citation>
    <scope>NUCLEOTIDE SEQUENCE [LARGE SCALE GENOMIC DNA]</scope>
    <source>
        <strain evidence="1 2">ARSEF 2679</strain>
    </source>
</reference>
<dbReference type="PANTHER" id="PTHR31904">
    <property type="entry name" value="BYPASS OF STOP CODON PROTEIN 5-RELATED"/>
    <property type="match status" value="1"/>
</dbReference>
<dbReference type="InterPro" id="IPR039634">
    <property type="entry name" value="Bul1-like"/>
</dbReference>
<accession>A0A168D2Y6</accession>
<dbReference type="GeneID" id="30017471"/>
<proteinExistence type="predicted"/>
<evidence type="ECO:0000313" key="1">
    <source>
        <dbReference type="EMBL" id="OAA72106.1"/>
    </source>
</evidence>
<name>A0A168D2Y6_CORFA</name>
<dbReference type="AlphaFoldDB" id="A0A168D2Y6"/>
<comment type="caution">
    <text evidence="1">The sequence shown here is derived from an EMBL/GenBank/DDBJ whole genome shotgun (WGS) entry which is preliminary data.</text>
</comment>
<dbReference type="PANTHER" id="PTHR31904:SF1">
    <property type="entry name" value="BYPASS OF STOP CODON PROTEIN 5-RELATED"/>
    <property type="match status" value="1"/>
</dbReference>